<keyword evidence="3" id="KW-0238">DNA-binding</keyword>
<dbReference type="InterPro" id="IPR050389">
    <property type="entry name" value="LysR-type_TF"/>
</dbReference>
<name>A0A1I3IQR3_9BURK</name>
<evidence type="ECO:0000256" key="1">
    <source>
        <dbReference type="ARBA" id="ARBA00009437"/>
    </source>
</evidence>
<keyword evidence="7" id="KW-1185">Reference proteome</keyword>
<evidence type="ECO:0000256" key="4">
    <source>
        <dbReference type="ARBA" id="ARBA00023163"/>
    </source>
</evidence>
<dbReference type="InterPro" id="IPR000847">
    <property type="entry name" value="LysR_HTH_N"/>
</dbReference>
<dbReference type="Pfam" id="PF03466">
    <property type="entry name" value="LysR_substrate"/>
    <property type="match status" value="1"/>
</dbReference>
<dbReference type="STRING" id="420953.SAMN05192543_103375"/>
<dbReference type="AlphaFoldDB" id="A0A1I3IQR3"/>
<dbReference type="PROSITE" id="PS50931">
    <property type="entry name" value="HTH_LYSR"/>
    <property type="match status" value="1"/>
</dbReference>
<dbReference type="InterPro" id="IPR005119">
    <property type="entry name" value="LysR_subst-bd"/>
</dbReference>
<dbReference type="InterPro" id="IPR036390">
    <property type="entry name" value="WH_DNA-bd_sf"/>
</dbReference>
<feature type="domain" description="HTH lysR-type" evidence="5">
    <location>
        <begin position="4"/>
        <end position="61"/>
    </location>
</feature>
<proteinExistence type="inferred from homology"/>
<dbReference type="OrthoDB" id="8717159at2"/>
<reference evidence="6 7" key="1">
    <citation type="submission" date="2016-10" db="EMBL/GenBank/DDBJ databases">
        <authorList>
            <person name="de Groot N.N."/>
        </authorList>
    </citation>
    <scope>NUCLEOTIDE SEQUENCE [LARGE SCALE GENOMIC DNA]</scope>
    <source>
        <strain evidence="6 7">LMG 23650</strain>
    </source>
</reference>
<dbReference type="EMBL" id="FOQU01000003">
    <property type="protein sequence ID" value="SFI50306.1"/>
    <property type="molecule type" value="Genomic_DNA"/>
</dbReference>
<dbReference type="Pfam" id="PF00126">
    <property type="entry name" value="HTH_1"/>
    <property type="match status" value="1"/>
</dbReference>
<evidence type="ECO:0000256" key="3">
    <source>
        <dbReference type="ARBA" id="ARBA00023125"/>
    </source>
</evidence>
<evidence type="ECO:0000256" key="2">
    <source>
        <dbReference type="ARBA" id="ARBA00023015"/>
    </source>
</evidence>
<dbReference type="GO" id="GO:0003677">
    <property type="term" value="F:DNA binding"/>
    <property type="evidence" value="ECO:0007669"/>
    <property type="project" value="UniProtKB-KW"/>
</dbReference>
<dbReference type="Gene3D" id="3.40.190.10">
    <property type="entry name" value="Periplasmic binding protein-like II"/>
    <property type="match status" value="2"/>
</dbReference>
<dbReference type="SUPFAM" id="SSF46785">
    <property type="entry name" value="Winged helix' DNA-binding domain"/>
    <property type="match status" value="1"/>
</dbReference>
<dbReference type="SUPFAM" id="SSF53850">
    <property type="entry name" value="Periplasmic binding protein-like II"/>
    <property type="match status" value="1"/>
</dbReference>
<evidence type="ECO:0000313" key="6">
    <source>
        <dbReference type="EMBL" id="SFI50306.1"/>
    </source>
</evidence>
<sequence length="305" mass="33342">MAYVDLNLLVVLDALLAENSVARAAQRLELSPSALSRSLAKLRATTGDPLLVRAGRELVPTPLALELRTRVRAVVEDAHSVLYPCTDFDVATLERTFTIRANDGFLDTFAANLISYIDEAAPGVHVRFAPKPDKNVAALRDGLVDVEIGVVGDTGPELRIQALFRDRFIGVVRADHVLAQGEVTAQRYVGFKHISVSRRGYQSGPIDSALAGIGLQRTVSVVVPGFPAALSLARQSDMIANVPERQTEKSRVGMFSFALPVTTGELTVSQIWHPRFDKDRPHRWLRGCLRHVCAIEGSSSRDDIE</sequence>
<dbReference type="Gene3D" id="1.10.10.10">
    <property type="entry name" value="Winged helix-like DNA-binding domain superfamily/Winged helix DNA-binding domain"/>
    <property type="match status" value="1"/>
</dbReference>
<dbReference type="GO" id="GO:0003700">
    <property type="term" value="F:DNA-binding transcription factor activity"/>
    <property type="evidence" value="ECO:0007669"/>
    <property type="project" value="InterPro"/>
</dbReference>
<organism evidence="6 7">
    <name type="scientific">Paraburkholderia megapolitana</name>
    <dbReference type="NCBI Taxonomy" id="420953"/>
    <lineage>
        <taxon>Bacteria</taxon>
        <taxon>Pseudomonadati</taxon>
        <taxon>Pseudomonadota</taxon>
        <taxon>Betaproteobacteria</taxon>
        <taxon>Burkholderiales</taxon>
        <taxon>Burkholderiaceae</taxon>
        <taxon>Paraburkholderia</taxon>
    </lineage>
</organism>
<dbReference type="Proteomes" id="UP000199548">
    <property type="component" value="Unassembled WGS sequence"/>
</dbReference>
<gene>
    <name evidence="6" type="ORF">SAMN05192543_103375</name>
</gene>
<protein>
    <submittedName>
        <fullName evidence="6">Transcriptional regulator, LysR family</fullName>
    </submittedName>
</protein>
<accession>A0A1I3IQR3</accession>
<evidence type="ECO:0000313" key="7">
    <source>
        <dbReference type="Proteomes" id="UP000199548"/>
    </source>
</evidence>
<dbReference type="InterPro" id="IPR036388">
    <property type="entry name" value="WH-like_DNA-bd_sf"/>
</dbReference>
<dbReference type="RefSeq" id="WP_091011301.1">
    <property type="nucleotide sequence ID" value="NZ_CP041745.1"/>
</dbReference>
<dbReference type="PANTHER" id="PTHR30118:SF15">
    <property type="entry name" value="TRANSCRIPTIONAL REGULATORY PROTEIN"/>
    <property type="match status" value="1"/>
</dbReference>
<dbReference type="PANTHER" id="PTHR30118">
    <property type="entry name" value="HTH-TYPE TRANSCRIPTIONAL REGULATOR LEUO-RELATED"/>
    <property type="match status" value="1"/>
</dbReference>
<evidence type="ECO:0000259" key="5">
    <source>
        <dbReference type="PROSITE" id="PS50931"/>
    </source>
</evidence>
<dbReference type="CDD" id="cd08460">
    <property type="entry name" value="PBP2_DntR_like_1"/>
    <property type="match status" value="1"/>
</dbReference>
<keyword evidence="4" id="KW-0804">Transcription</keyword>
<keyword evidence="2" id="KW-0805">Transcription regulation</keyword>
<comment type="similarity">
    <text evidence="1">Belongs to the LysR transcriptional regulatory family.</text>
</comment>